<dbReference type="OrthoDB" id="422540at2759"/>
<gene>
    <name evidence="2" type="ORF">AVEN_175554_1</name>
</gene>
<evidence type="ECO:0000259" key="1">
    <source>
        <dbReference type="Pfam" id="PF17921"/>
    </source>
</evidence>
<feature type="domain" description="Integrase zinc-binding" evidence="1">
    <location>
        <begin position="33"/>
        <end position="88"/>
    </location>
</feature>
<protein>
    <recommendedName>
        <fullName evidence="1">Integrase zinc-binding domain-containing protein</fullName>
    </recommendedName>
</protein>
<dbReference type="Pfam" id="PF17921">
    <property type="entry name" value="Integrase_H2C2"/>
    <property type="match status" value="1"/>
</dbReference>
<reference evidence="2 3" key="1">
    <citation type="journal article" date="2019" name="Sci. Rep.">
        <title>Orb-weaving spider Araneus ventricosus genome elucidates the spidroin gene catalogue.</title>
        <authorList>
            <person name="Kono N."/>
            <person name="Nakamura H."/>
            <person name="Ohtoshi R."/>
            <person name="Moran D.A.P."/>
            <person name="Shinohara A."/>
            <person name="Yoshida Y."/>
            <person name="Fujiwara M."/>
            <person name="Mori M."/>
            <person name="Tomita M."/>
            <person name="Arakawa K."/>
        </authorList>
    </citation>
    <scope>NUCLEOTIDE SEQUENCE [LARGE SCALE GENOMIC DNA]</scope>
</reference>
<dbReference type="Proteomes" id="UP000499080">
    <property type="component" value="Unassembled WGS sequence"/>
</dbReference>
<dbReference type="Gene3D" id="3.30.420.10">
    <property type="entry name" value="Ribonuclease H-like superfamily/Ribonuclease H"/>
    <property type="match status" value="1"/>
</dbReference>
<dbReference type="SUPFAM" id="SSF53098">
    <property type="entry name" value="Ribonuclease H-like"/>
    <property type="match status" value="1"/>
</dbReference>
<proteinExistence type="predicted"/>
<dbReference type="InterPro" id="IPR012337">
    <property type="entry name" value="RNaseH-like_sf"/>
</dbReference>
<comment type="caution">
    <text evidence="2">The sequence shown here is derived from an EMBL/GenBank/DDBJ whole genome shotgun (WGS) entry which is preliminary data.</text>
</comment>
<evidence type="ECO:0000313" key="3">
    <source>
        <dbReference type="Proteomes" id="UP000499080"/>
    </source>
</evidence>
<dbReference type="GO" id="GO:0003676">
    <property type="term" value="F:nucleic acid binding"/>
    <property type="evidence" value="ECO:0007669"/>
    <property type="project" value="InterPro"/>
</dbReference>
<dbReference type="InterPro" id="IPR036397">
    <property type="entry name" value="RNaseH_sf"/>
</dbReference>
<dbReference type="InterPro" id="IPR041588">
    <property type="entry name" value="Integrase_H2C2"/>
</dbReference>
<evidence type="ECO:0000313" key="2">
    <source>
        <dbReference type="EMBL" id="GBM05709.1"/>
    </source>
</evidence>
<name>A0A4Y2CNG4_ARAVE</name>
<dbReference type="InterPro" id="IPR052160">
    <property type="entry name" value="Gypsy_RT_Integrase-like"/>
</dbReference>
<dbReference type="Gene3D" id="1.10.340.70">
    <property type="match status" value="1"/>
</dbReference>
<organism evidence="2 3">
    <name type="scientific">Araneus ventricosus</name>
    <name type="common">Orbweaver spider</name>
    <name type="synonym">Epeira ventricosa</name>
    <dbReference type="NCBI Taxonomy" id="182803"/>
    <lineage>
        <taxon>Eukaryota</taxon>
        <taxon>Metazoa</taxon>
        <taxon>Ecdysozoa</taxon>
        <taxon>Arthropoda</taxon>
        <taxon>Chelicerata</taxon>
        <taxon>Arachnida</taxon>
        <taxon>Araneae</taxon>
        <taxon>Araneomorphae</taxon>
        <taxon>Entelegynae</taxon>
        <taxon>Araneoidea</taxon>
        <taxon>Araneidae</taxon>
        <taxon>Araneus</taxon>
    </lineage>
</organism>
<keyword evidence="3" id="KW-1185">Reference proteome</keyword>
<dbReference type="PANTHER" id="PTHR47266">
    <property type="entry name" value="ENDONUCLEASE-RELATED"/>
    <property type="match status" value="1"/>
</dbReference>
<sequence>MRTGSGLKLRPFKLSSGAKLMCDVSTGTIRPYVPETFRKIVFDSIHSLSHPDGKATVNLIKDRIILPTLQKDCTQFSKNCIACQSNKISRHSKSPVGQFLLVSTHLKLIHLDIIGPLPSSNGYHYCLTCIDRYSRWQEVFPMPDMKAETCVETWLVLMVGFQDSEPPR</sequence>
<accession>A0A4Y2CNG4</accession>
<dbReference type="EMBL" id="BGPR01000217">
    <property type="protein sequence ID" value="GBM05709.1"/>
    <property type="molecule type" value="Genomic_DNA"/>
</dbReference>
<dbReference type="AlphaFoldDB" id="A0A4Y2CNG4"/>